<dbReference type="PANTHER" id="PTHR15759:SF6">
    <property type="entry name" value="INNEXIN"/>
    <property type="match status" value="1"/>
</dbReference>
<keyword evidence="1" id="KW-0472">Membrane</keyword>
<evidence type="ECO:0000313" key="3">
    <source>
        <dbReference type="Proteomes" id="UP000838412"/>
    </source>
</evidence>
<dbReference type="EMBL" id="OV696702">
    <property type="protein sequence ID" value="CAH1249677.1"/>
    <property type="molecule type" value="Genomic_DNA"/>
</dbReference>
<name>A0A8J9Z8C8_BRALA</name>
<dbReference type="GO" id="GO:0015267">
    <property type="term" value="F:channel activity"/>
    <property type="evidence" value="ECO:0007669"/>
    <property type="project" value="InterPro"/>
</dbReference>
<dbReference type="InterPro" id="IPR039099">
    <property type="entry name" value="Pannexin"/>
</dbReference>
<organism evidence="2 3">
    <name type="scientific">Branchiostoma lanceolatum</name>
    <name type="common">Common lancelet</name>
    <name type="synonym">Amphioxus lanceolatum</name>
    <dbReference type="NCBI Taxonomy" id="7740"/>
    <lineage>
        <taxon>Eukaryota</taxon>
        <taxon>Metazoa</taxon>
        <taxon>Chordata</taxon>
        <taxon>Cephalochordata</taxon>
        <taxon>Leptocardii</taxon>
        <taxon>Amphioxiformes</taxon>
        <taxon>Branchiostomatidae</taxon>
        <taxon>Branchiostoma</taxon>
    </lineage>
</organism>
<keyword evidence="1" id="KW-1133">Transmembrane helix</keyword>
<feature type="transmembrane region" description="Helical" evidence="1">
    <location>
        <begin position="163"/>
        <end position="183"/>
    </location>
</feature>
<dbReference type="GO" id="GO:0032732">
    <property type="term" value="P:positive regulation of interleukin-1 production"/>
    <property type="evidence" value="ECO:0007669"/>
    <property type="project" value="InterPro"/>
</dbReference>
<feature type="transmembrane region" description="Helical" evidence="1">
    <location>
        <begin position="249"/>
        <end position="268"/>
    </location>
</feature>
<protein>
    <submittedName>
        <fullName evidence="2">Hypp8660 protein</fullName>
    </submittedName>
</protein>
<evidence type="ECO:0000313" key="2">
    <source>
        <dbReference type="EMBL" id="CAH1249677.1"/>
    </source>
</evidence>
<keyword evidence="1" id="KW-0812">Transmembrane</keyword>
<dbReference type="Proteomes" id="UP000838412">
    <property type="component" value="Chromosome 17"/>
</dbReference>
<dbReference type="GO" id="GO:0006812">
    <property type="term" value="P:monoatomic cation transport"/>
    <property type="evidence" value="ECO:0007669"/>
    <property type="project" value="InterPro"/>
</dbReference>
<evidence type="ECO:0000256" key="1">
    <source>
        <dbReference type="SAM" id="Phobius"/>
    </source>
</evidence>
<dbReference type="OrthoDB" id="10027228at2759"/>
<proteinExistence type="predicted"/>
<reference evidence="2" key="1">
    <citation type="submission" date="2022-01" db="EMBL/GenBank/DDBJ databases">
        <authorList>
            <person name="Braso-Vives M."/>
        </authorList>
    </citation>
    <scope>NUCLEOTIDE SEQUENCE</scope>
</reference>
<sequence>MQTMFHRSPYIQQCPVRYPTLPHGTAVTRQIHTSRPEYENLRRQTVSDSRKPHQLPYNVREGTVMNRPELNPALRFSPSDIRTDLRMDRLVKFLTVWLVFGVTAVTLLLQVTGPPGVKCYATYCRPQNCSLYALHAAQVAEASCLSSSVQPPVSRPDGPLNQYLIPLAFFIQAVLCYMPHLLWEIFAAEKLKAALLGKRRSRHRSSKKVYLKKVEPRHLTDLKQTAHGKRPPTPELKFKVKERSTITRYYRLREVVTMLLLIFFLLYYCLCPVHRLENIYDSFECIVSDVAVTCSLGSGQTLRMAWITNITILITGTLVLLYHVITTFLWHDGKVGLENGGRSSKHHRETAYAEQQLSQAWDSCGTELNGSASDTKLLAMFSESNPGLFMGYGNVKLAKSTV</sequence>
<gene>
    <name evidence="2" type="primary">Hypp8660</name>
    <name evidence="2" type="ORF">BLAG_LOCUS10694</name>
</gene>
<keyword evidence="3" id="KW-1185">Reference proteome</keyword>
<feature type="transmembrane region" description="Helical" evidence="1">
    <location>
        <begin position="305"/>
        <end position="325"/>
    </location>
</feature>
<accession>A0A8J9Z8C8</accession>
<dbReference type="PANTHER" id="PTHR15759">
    <property type="entry name" value="PANNEXIN"/>
    <property type="match status" value="1"/>
</dbReference>
<feature type="transmembrane region" description="Helical" evidence="1">
    <location>
        <begin position="90"/>
        <end position="111"/>
    </location>
</feature>
<dbReference type="AlphaFoldDB" id="A0A8J9Z8C8"/>